<evidence type="ECO:0000313" key="2">
    <source>
        <dbReference type="EMBL" id="KAF4448780.1"/>
    </source>
</evidence>
<dbReference type="SMART" id="SM00320">
    <property type="entry name" value="WD40"/>
    <property type="match status" value="3"/>
</dbReference>
<keyword evidence="3" id="KW-1185">Reference proteome</keyword>
<dbReference type="InterPro" id="IPR011044">
    <property type="entry name" value="Quino_amine_DH_bsu"/>
</dbReference>
<dbReference type="Proteomes" id="UP000605986">
    <property type="component" value="Unassembled WGS sequence"/>
</dbReference>
<dbReference type="Gene3D" id="2.130.10.10">
    <property type="entry name" value="YVTN repeat-like/Quinoprotein amine dehydrogenase"/>
    <property type="match status" value="1"/>
</dbReference>
<dbReference type="PROSITE" id="PS50082">
    <property type="entry name" value="WD_REPEATS_2"/>
    <property type="match status" value="1"/>
</dbReference>
<dbReference type="Gene3D" id="3.80.10.10">
    <property type="entry name" value="Ribonuclease Inhibitor"/>
    <property type="match status" value="1"/>
</dbReference>
<feature type="repeat" description="WD" evidence="1">
    <location>
        <begin position="114"/>
        <end position="145"/>
    </location>
</feature>
<protein>
    <submittedName>
        <fullName evidence="2">WD repeat-containing protein 67</fullName>
    </submittedName>
</protein>
<name>A0A8H4KCJ8_9HYPO</name>
<reference evidence="2" key="1">
    <citation type="submission" date="2020-01" db="EMBL/GenBank/DDBJ databases">
        <title>Identification and distribution of gene clusters putatively required for synthesis of sphingolipid metabolism inhibitors in phylogenetically diverse species of the filamentous fungus Fusarium.</title>
        <authorList>
            <person name="Kim H.-S."/>
            <person name="Busman M."/>
            <person name="Brown D.W."/>
            <person name="Divon H."/>
            <person name="Uhlig S."/>
            <person name="Proctor R.H."/>
        </authorList>
    </citation>
    <scope>NUCLEOTIDE SEQUENCE</scope>
    <source>
        <strain evidence="2">NRRL 53441</strain>
    </source>
</reference>
<sequence>MDLRLRFRRSCSKAEIASVGISSSTSAAFAIYTAAQTAQSWIDVFDVKTQRGYSKTSGSSAVFSPSGSKLATVRDWTVQLTGGVDIHHSTTVFLRDYVSGKTATELKEAKGEPIAWSRDGKLIAVGEERDRIGVWDIKSGTRVGRVLSHIDAITHAAFLPDNSLVTISRDGTLRITNTKTCKTIRRLEIDGSNNPRALAVSPSGRRIVSVWGTNVHVWIPSANDLTSYNLNAVRHCEGWPLAISPDCRYMLCRTEDGFDVMDVATGTVMYEEATEEMVMSGAFDEAGKTVVLGRMDGVVEVRDVFDTSLSAFFPLIKGDDYYPCFLHIAIIPFVKSKTTLNANFSWRYSTLIETLTFNMSFTNLPRELIDMICQLFCRHCQERHLITPTPTTWECDAEMEDDRRNLLKLSTICRSWRYSAQNFLHHSFGFAATTCDRKLCQRQALFCRTIYENPWLGKQLRVAHLQRTATSFCCFKFGSYILGSLRKYSKFFKDESALLWRGGLYWENYVVPLILFQTPNLQHLALHRPLAWDFCSEINFDAAVKARALPCGLKSLSLGQQEGFCMSDPQPFVSVSRNNVGGLLRAFENLLLLSVSRTDLKSLPKSLSFKNLRSLRIANGVVSKDDLEALTKRTGSLEEFVYRETCPHASTYPLVRAQDIFEMLVPMKKPLKRLVVKTSPTSQLPTAAKQLENLEELRINTEVFCDIIDLEERDADLDENVLIDIVPASLQTLCVEISIEDLPHIKEALAKYVRFTKGTESQNKRPVRVVVYVLEEKYETWPLFIDDDPEAIAFQQTLVRLSLVCRNWGSIAQKVLHHHFGFSGAGAKEQIEFCRTLSENQELAKHVKQVRLTPISFSNWMRNEEWFINAVKRFPKMLDFQQATSDADTTKWAQCIVPLILFQAPNLQSVYMLVFTDKDCPKEFSKLINSHKDAVSQQITTLGILPGWDRETELAIFLDLSEASIGGFFSSLPKLETLKLADINCQSLRDPLPLRNLRELRLRDVLLGRDELLVLISSTGPLETFIYWGKYHGDERDPATGQDICEVLTLKKDTLKEATVLSPFRAMDITDFTAAGLLTNLTYLRIATQSIWAPTADDPILDDQALLGIFPPALTTITFEIPDIDSKEIAEALIGFLISRCTENPEDQVLRSVTLNFYSAPVDDATENPPQSSDMSAYKEIKQRCRLFMERGTIKMRHV</sequence>
<evidence type="ECO:0000256" key="1">
    <source>
        <dbReference type="PROSITE-ProRule" id="PRU00221"/>
    </source>
</evidence>
<keyword evidence="1" id="KW-0853">WD repeat</keyword>
<dbReference type="SUPFAM" id="SSF50969">
    <property type="entry name" value="YVTN repeat-like/Quinoprotein amine dehydrogenase"/>
    <property type="match status" value="1"/>
</dbReference>
<gene>
    <name evidence="2" type="ORF">F53441_7829</name>
</gene>
<dbReference type="PANTHER" id="PTHR19879">
    <property type="entry name" value="TRANSCRIPTION INITIATION FACTOR TFIID"/>
    <property type="match status" value="1"/>
</dbReference>
<dbReference type="InterPro" id="IPR001680">
    <property type="entry name" value="WD40_rpt"/>
</dbReference>
<evidence type="ECO:0000313" key="3">
    <source>
        <dbReference type="Proteomes" id="UP000605986"/>
    </source>
</evidence>
<dbReference type="InterPro" id="IPR015943">
    <property type="entry name" value="WD40/YVTN_repeat-like_dom_sf"/>
</dbReference>
<dbReference type="SUPFAM" id="SSF52047">
    <property type="entry name" value="RNI-like"/>
    <property type="match status" value="1"/>
</dbReference>
<organism evidence="2 3">
    <name type="scientific">Fusarium austroafricanum</name>
    <dbReference type="NCBI Taxonomy" id="2364996"/>
    <lineage>
        <taxon>Eukaryota</taxon>
        <taxon>Fungi</taxon>
        <taxon>Dikarya</taxon>
        <taxon>Ascomycota</taxon>
        <taxon>Pezizomycotina</taxon>
        <taxon>Sordariomycetes</taxon>
        <taxon>Hypocreomycetidae</taxon>
        <taxon>Hypocreales</taxon>
        <taxon>Nectriaceae</taxon>
        <taxon>Fusarium</taxon>
        <taxon>Fusarium concolor species complex</taxon>
    </lineage>
</organism>
<proteinExistence type="predicted"/>
<dbReference type="EMBL" id="JAADJG010000316">
    <property type="protein sequence ID" value="KAF4448780.1"/>
    <property type="molecule type" value="Genomic_DNA"/>
</dbReference>
<dbReference type="PANTHER" id="PTHR19879:SF9">
    <property type="entry name" value="TRANSCRIPTION INITIATION FACTOR TFIID SUBUNIT 5"/>
    <property type="match status" value="1"/>
</dbReference>
<accession>A0A8H4KCJ8</accession>
<dbReference type="InterPro" id="IPR032675">
    <property type="entry name" value="LRR_dom_sf"/>
</dbReference>
<dbReference type="AlphaFoldDB" id="A0A8H4KCJ8"/>
<dbReference type="OrthoDB" id="2013972at2759"/>
<comment type="caution">
    <text evidence="2">The sequence shown here is derived from an EMBL/GenBank/DDBJ whole genome shotgun (WGS) entry which is preliminary data.</text>
</comment>